<evidence type="ECO:0000313" key="3">
    <source>
        <dbReference type="Proteomes" id="UP000600946"/>
    </source>
</evidence>
<feature type="transmembrane region" description="Helical" evidence="1">
    <location>
        <begin position="79"/>
        <end position="98"/>
    </location>
</feature>
<keyword evidence="1" id="KW-1133">Transmembrane helix</keyword>
<keyword evidence="1" id="KW-0472">Membrane</keyword>
<gene>
    <name evidence="2" type="ORF">GCM10010326_68880</name>
</gene>
<evidence type="ECO:0000256" key="1">
    <source>
        <dbReference type="SAM" id="Phobius"/>
    </source>
</evidence>
<comment type="caution">
    <text evidence="2">The sequence shown here is derived from an EMBL/GenBank/DDBJ whole genome shotgun (WGS) entry which is preliminary data.</text>
</comment>
<reference evidence="3" key="1">
    <citation type="journal article" date="2019" name="Int. J. Syst. Evol. Microbiol.">
        <title>The Global Catalogue of Microorganisms (GCM) 10K type strain sequencing project: providing services to taxonomists for standard genome sequencing and annotation.</title>
        <authorList>
            <consortium name="The Broad Institute Genomics Platform"/>
            <consortium name="The Broad Institute Genome Sequencing Center for Infectious Disease"/>
            <person name="Wu L."/>
            <person name="Ma J."/>
        </authorList>
    </citation>
    <scope>NUCLEOTIDE SEQUENCE [LARGE SCALE GENOMIC DNA]</scope>
    <source>
        <strain evidence="3">JCM 4594</strain>
    </source>
</reference>
<protein>
    <submittedName>
        <fullName evidence="2">Membrane protein</fullName>
    </submittedName>
</protein>
<dbReference type="InterPro" id="IPR056918">
    <property type="entry name" value="8xMP"/>
</dbReference>
<organism evidence="2 3">
    <name type="scientific">Streptomyces xanthochromogenes</name>
    <dbReference type="NCBI Taxonomy" id="67384"/>
    <lineage>
        <taxon>Bacteria</taxon>
        <taxon>Bacillati</taxon>
        <taxon>Actinomycetota</taxon>
        <taxon>Actinomycetes</taxon>
        <taxon>Kitasatosporales</taxon>
        <taxon>Streptomycetaceae</taxon>
        <taxon>Streptomyces</taxon>
    </lineage>
</organism>
<evidence type="ECO:0000313" key="2">
    <source>
        <dbReference type="EMBL" id="GGY64380.1"/>
    </source>
</evidence>
<proteinExistence type="predicted"/>
<keyword evidence="3" id="KW-1185">Reference proteome</keyword>
<dbReference type="Proteomes" id="UP000600946">
    <property type="component" value="Unassembled WGS sequence"/>
</dbReference>
<feature type="transmembrane region" description="Helical" evidence="1">
    <location>
        <begin position="104"/>
        <end position="127"/>
    </location>
</feature>
<feature type="transmembrane region" description="Helical" evidence="1">
    <location>
        <begin position="179"/>
        <end position="196"/>
    </location>
</feature>
<dbReference type="Pfam" id="PF24838">
    <property type="entry name" value="8xMP"/>
    <property type="match status" value="1"/>
</dbReference>
<keyword evidence="1" id="KW-0812">Transmembrane</keyword>
<sequence length="197" mass="22143">MARLTRAMASRLSNPCGHPYANRPLPHHGWVTGTEDSLWNTTVGPSDYSAATEKYQEVILEQYKLCVEMADRVSARRNLANTFFLSVNSAVVATIAVGRGLSTVSLWVLAAGLAILVAQCAAWWLMVRSYRQLNAAKYKVIAMFEERLPTFAYSRAEWAMLGEGRDWRRYLPLTHVEQWVPAIFSAAYLLAFVALVR</sequence>
<accession>A0ABQ3AS56</accession>
<dbReference type="EMBL" id="BMUU01000017">
    <property type="protein sequence ID" value="GGY64380.1"/>
    <property type="molecule type" value="Genomic_DNA"/>
</dbReference>
<name>A0ABQ3AS56_9ACTN</name>